<evidence type="ECO:0000313" key="6">
    <source>
        <dbReference type="Proteomes" id="UP001258315"/>
    </source>
</evidence>
<dbReference type="PROSITE" id="PS51186">
    <property type="entry name" value="GNAT"/>
    <property type="match status" value="1"/>
</dbReference>
<comment type="caution">
    <text evidence="5">The sequence shown here is derived from an EMBL/GenBank/DDBJ whole genome shotgun (WGS) entry which is preliminary data.</text>
</comment>
<reference evidence="6" key="1">
    <citation type="submission" date="2023-07" db="EMBL/GenBank/DDBJ databases">
        <title>Functional and genomic diversity of the sorghum phyllosphere microbiome.</title>
        <authorList>
            <person name="Shade A."/>
        </authorList>
    </citation>
    <scope>NUCLEOTIDE SEQUENCE [LARGE SCALE GENOMIC DNA]</scope>
    <source>
        <strain evidence="6">SORGH_AS_0422</strain>
    </source>
</reference>
<dbReference type="InterPro" id="IPR051531">
    <property type="entry name" value="N-acetyltransferase"/>
</dbReference>
<evidence type="ECO:0000256" key="2">
    <source>
        <dbReference type="ARBA" id="ARBA00023315"/>
    </source>
</evidence>
<evidence type="ECO:0000256" key="1">
    <source>
        <dbReference type="ARBA" id="ARBA00022679"/>
    </source>
</evidence>
<sequence>MKHIYIERSDLLICPADTPEQLTRVGLAMDIFELLSEKELLRYLPEKRVKSVHDAESWLGSTLLNLQCGRNQTHLIISKKKNQLIGVIDIIPPAVAKEHYQLNNYPYFIEFYLRKSVTGKSLMSGLLPQVIRLLRSSGIQDIAAIVNRNNTAALKVLQKSGFDRSAIFDLEQDLYQLSA</sequence>
<dbReference type="RefSeq" id="WP_311947074.1">
    <property type="nucleotide sequence ID" value="NZ_JAVLVU010000001.1"/>
</dbReference>
<dbReference type="SUPFAM" id="SSF55729">
    <property type="entry name" value="Acyl-CoA N-acyltransferases (Nat)"/>
    <property type="match status" value="1"/>
</dbReference>
<dbReference type="Gene3D" id="3.40.630.30">
    <property type="match status" value="1"/>
</dbReference>
<protein>
    <submittedName>
        <fullName evidence="5">RimJ/RimL family protein N-acetyltransferase</fullName>
    </submittedName>
</protein>
<comment type="similarity">
    <text evidence="3">Belongs to the acetyltransferase family. RimJ subfamily.</text>
</comment>
<accession>A0ABU3GQJ1</accession>
<dbReference type="Pfam" id="PF13302">
    <property type="entry name" value="Acetyltransf_3"/>
    <property type="match status" value="1"/>
</dbReference>
<dbReference type="Proteomes" id="UP001258315">
    <property type="component" value="Unassembled WGS sequence"/>
</dbReference>
<evidence type="ECO:0000259" key="4">
    <source>
        <dbReference type="PROSITE" id="PS51186"/>
    </source>
</evidence>
<dbReference type="InterPro" id="IPR000182">
    <property type="entry name" value="GNAT_dom"/>
</dbReference>
<gene>
    <name evidence="5" type="ORF">QE417_000284</name>
</gene>
<feature type="domain" description="N-acetyltransferase" evidence="4">
    <location>
        <begin position="29"/>
        <end position="179"/>
    </location>
</feature>
<evidence type="ECO:0000256" key="3">
    <source>
        <dbReference type="ARBA" id="ARBA00038502"/>
    </source>
</evidence>
<keyword evidence="1" id="KW-0808">Transferase</keyword>
<dbReference type="PANTHER" id="PTHR43792:SF8">
    <property type="entry name" value="[RIBOSOMAL PROTEIN US5]-ALANINE N-ACETYLTRANSFERASE"/>
    <property type="match status" value="1"/>
</dbReference>
<evidence type="ECO:0000313" key="5">
    <source>
        <dbReference type="EMBL" id="MDT3401212.1"/>
    </source>
</evidence>
<dbReference type="EMBL" id="JAVLVU010000001">
    <property type="protein sequence ID" value="MDT3401212.1"/>
    <property type="molecule type" value="Genomic_DNA"/>
</dbReference>
<keyword evidence="2" id="KW-0012">Acyltransferase</keyword>
<dbReference type="PANTHER" id="PTHR43792">
    <property type="entry name" value="GNAT FAMILY, PUTATIVE (AFU_ORTHOLOGUE AFUA_3G00765)-RELATED-RELATED"/>
    <property type="match status" value="1"/>
</dbReference>
<name>A0ABU3GQJ1_9SPHI</name>
<organism evidence="5 6">
    <name type="scientific">Mucilaginibacter terrae</name>
    <dbReference type="NCBI Taxonomy" id="1955052"/>
    <lineage>
        <taxon>Bacteria</taxon>
        <taxon>Pseudomonadati</taxon>
        <taxon>Bacteroidota</taxon>
        <taxon>Sphingobacteriia</taxon>
        <taxon>Sphingobacteriales</taxon>
        <taxon>Sphingobacteriaceae</taxon>
        <taxon>Mucilaginibacter</taxon>
    </lineage>
</organism>
<proteinExistence type="inferred from homology"/>
<dbReference type="InterPro" id="IPR016181">
    <property type="entry name" value="Acyl_CoA_acyltransferase"/>
</dbReference>
<keyword evidence="6" id="KW-1185">Reference proteome</keyword>